<proteinExistence type="predicted"/>
<organism evidence="2 3">
    <name type="scientific">Salinibacillus kushneri</name>
    <dbReference type="NCBI Taxonomy" id="237682"/>
    <lineage>
        <taxon>Bacteria</taxon>
        <taxon>Bacillati</taxon>
        <taxon>Bacillota</taxon>
        <taxon>Bacilli</taxon>
        <taxon>Bacillales</taxon>
        <taxon>Bacillaceae</taxon>
        <taxon>Salinibacillus</taxon>
    </lineage>
</organism>
<keyword evidence="3" id="KW-1185">Reference proteome</keyword>
<dbReference type="EMBL" id="FOHJ01000005">
    <property type="protein sequence ID" value="SET52176.1"/>
    <property type="molecule type" value="Genomic_DNA"/>
</dbReference>
<dbReference type="AlphaFoldDB" id="A0A1I0F2R3"/>
<reference evidence="3" key="1">
    <citation type="submission" date="2016-10" db="EMBL/GenBank/DDBJ databases">
        <authorList>
            <person name="Varghese N."/>
            <person name="Submissions S."/>
        </authorList>
    </citation>
    <scope>NUCLEOTIDE SEQUENCE [LARGE SCALE GENOMIC DNA]</scope>
    <source>
        <strain evidence="3">CGMCC 1.3566</strain>
    </source>
</reference>
<dbReference type="InterPro" id="IPR001279">
    <property type="entry name" value="Metallo-B-lactamas"/>
</dbReference>
<gene>
    <name evidence="2" type="ORF">SAMN05421676_105175</name>
</gene>
<accession>A0A1I0F2R3</accession>
<dbReference type="STRING" id="237682.SAMN05421676_105175"/>
<dbReference type="OrthoDB" id="235784at2"/>
<evidence type="ECO:0000313" key="3">
    <source>
        <dbReference type="Proteomes" id="UP000199095"/>
    </source>
</evidence>
<protein>
    <submittedName>
        <fullName evidence="2">Glyoxylase, beta-lactamase superfamily II</fullName>
    </submittedName>
</protein>
<dbReference type="PANTHER" id="PTHR23131:SF4">
    <property type="entry name" value="METALLO-BETA-LACTAMASE SUPERFAMILY POTEIN"/>
    <property type="match status" value="1"/>
</dbReference>
<dbReference type="PANTHER" id="PTHR23131">
    <property type="entry name" value="ENDORIBONUCLEASE LACTB2"/>
    <property type="match status" value="1"/>
</dbReference>
<evidence type="ECO:0000259" key="1">
    <source>
        <dbReference type="SMART" id="SM00849"/>
    </source>
</evidence>
<name>A0A1I0F2R3_9BACI</name>
<feature type="domain" description="Metallo-beta-lactamase" evidence="1">
    <location>
        <begin position="26"/>
        <end position="195"/>
    </location>
</feature>
<sequence>MLNLYEKENVTCVEAIIENSKVRVGRVFLFLVNGMLIDTGTQSIKAALLDFFKENSFDFVTLTHSHEDHSGLAPWIQANWDIPIYVHEKGIPICEQSSPYPKYRQIAWGRRDAFKALPLGDTIQSRNHNWDVIYTPGHAEDHVSLLHKETGRLFTGDLFVSTKTKVMMESESIPVIMNSIRKLLHYDFQSIFCSHSGYFKNGKELLKEKLDYLENVSEQVKELYKSGLSVYEIKQKFFPKPYPIIKISGGEWDSLHVISSILSE</sequence>
<dbReference type="Pfam" id="PF00753">
    <property type="entry name" value="Lactamase_B"/>
    <property type="match status" value="1"/>
</dbReference>
<evidence type="ECO:0000313" key="2">
    <source>
        <dbReference type="EMBL" id="SET52176.1"/>
    </source>
</evidence>
<dbReference type="RefSeq" id="WP_093134503.1">
    <property type="nucleotide sequence ID" value="NZ_FOHJ01000005.1"/>
</dbReference>
<dbReference type="Proteomes" id="UP000199095">
    <property type="component" value="Unassembled WGS sequence"/>
</dbReference>
<dbReference type="InterPro" id="IPR050662">
    <property type="entry name" value="Sec-metab_biosynth-thioest"/>
</dbReference>
<dbReference type="Gene3D" id="3.60.15.10">
    <property type="entry name" value="Ribonuclease Z/Hydroxyacylglutathione hydrolase-like"/>
    <property type="match status" value="1"/>
</dbReference>
<dbReference type="InterPro" id="IPR036866">
    <property type="entry name" value="RibonucZ/Hydroxyglut_hydro"/>
</dbReference>
<dbReference type="SMART" id="SM00849">
    <property type="entry name" value="Lactamase_B"/>
    <property type="match status" value="1"/>
</dbReference>
<dbReference type="SUPFAM" id="SSF56281">
    <property type="entry name" value="Metallo-hydrolase/oxidoreductase"/>
    <property type="match status" value="1"/>
</dbReference>